<sequence length="182" mass="19136">VLVVGCGPSEPLDISIHDAAHTGNIEAVKKHLAAGTDVNAKDEDGYTPLYAVAGGGHKEIAELLIAKGAEVNPKREDGATPLLIAAVAGHKEVAELLIAKGADVNAEDKKGWTLLQHAVMMSKREIVGLLITKGADVNAKVAPIDRFFKGKTPLDLASKDEVSDLLRKHGGKRGEELKAEGK</sequence>
<dbReference type="PANTHER" id="PTHR22677:SF4">
    <property type="entry name" value="USHER SYNDROME TYPE-1G PROTEIN-LIKE PROTEIN"/>
    <property type="match status" value="1"/>
</dbReference>
<accession>A0A382IKQ4</accession>
<dbReference type="PROSITE" id="PS50297">
    <property type="entry name" value="ANK_REP_REGION"/>
    <property type="match status" value="3"/>
</dbReference>
<dbReference type="InterPro" id="IPR002110">
    <property type="entry name" value="Ankyrin_rpt"/>
</dbReference>
<dbReference type="EMBL" id="UINC01067816">
    <property type="protein sequence ID" value="SVB99852.1"/>
    <property type="molecule type" value="Genomic_DNA"/>
</dbReference>
<name>A0A382IKQ4_9ZZZZ</name>
<dbReference type="InterPro" id="IPR036770">
    <property type="entry name" value="Ankyrin_rpt-contain_sf"/>
</dbReference>
<dbReference type="Pfam" id="PF12796">
    <property type="entry name" value="Ank_2"/>
    <property type="match status" value="1"/>
</dbReference>
<organism evidence="1">
    <name type="scientific">marine metagenome</name>
    <dbReference type="NCBI Taxonomy" id="408172"/>
    <lineage>
        <taxon>unclassified sequences</taxon>
        <taxon>metagenomes</taxon>
        <taxon>ecological metagenomes</taxon>
    </lineage>
</organism>
<dbReference type="Gene3D" id="1.25.40.20">
    <property type="entry name" value="Ankyrin repeat-containing domain"/>
    <property type="match status" value="2"/>
</dbReference>
<gene>
    <name evidence="1" type="ORF">METZ01_LOCUS252706</name>
</gene>
<protein>
    <submittedName>
        <fullName evidence="1">Uncharacterized protein</fullName>
    </submittedName>
</protein>
<dbReference type="PANTHER" id="PTHR22677">
    <property type="entry name" value="ANKYRIN REPEAT DOMAIN-CONTAINING PROTEIN 60"/>
    <property type="match status" value="1"/>
</dbReference>
<proteinExistence type="predicted"/>
<reference evidence="1" key="1">
    <citation type="submission" date="2018-05" db="EMBL/GenBank/DDBJ databases">
        <authorList>
            <person name="Lanie J.A."/>
            <person name="Ng W.-L."/>
            <person name="Kazmierczak K.M."/>
            <person name="Andrzejewski T.M."/>
            <person name="Davidsen T.M."/>
            <person name="Wayne K.J."/>
            <person name="Tettelin H."/>
            <person name="Glass J.I."/>
            <person name="Rusch D."/>
            <person name="Podicherti R."/>
            <person name="Tsui H.-C.T."/>
            <person name="Winkler M.E."/>
        </authorList>
    </citation>
    <scope>NUCLEOTIDE SEQUENCE</scope>
</reference>
<feature type="non-terminal residue" evidence="1">
    <location>
        <position position="1"/>
    </location>
</feature>
<evidence type="ECO:0000313" key="1">
    <source>
        <dbReference type="EMBL" id="SVB99852.1"/>
    </source>
</evidence>
<dbReference type="SUPFAM" id="SSF48403">
    <property type="entry name" value="Ankyrin repeat"/>
    <property type="match status" value="1"/>
</dbReference>
<dbReference type="SMART" id="SM00248">
    <property type="entry name" value="ANK"/>
    <property type="match status" value="4"/>
</dbReference>
<dbReference type="AlphaFoldDB" id="A0A382IKQ4"/>
<dbReference type="PRINTS" id="PR01415">
    <property type="entry name" value="ANKYRIN"/>
</dbReference>
<dbReference type="InterPro" id="IPR039323">
    <property type="entry name" value="ANKRD_45/46/60"/>
</dbReference>
<dbReference type="PROSITE" id="PS50088">
    <property type="entry name" value="ANK_REPEAT"/>
    <property type="match status" value="4"/>
</dbReference>
<dbReference type="Pfam" id="PF00023">
    <property type="entry name" value="Ank"/>
    <property type="match status" value="1"/>
</dbReference>